<dbReference type="PANTHER" id="PTHR30118">
    <property type="entry name" value="HTH-TYPE TRANSCRIPTIONAL REGULATOR LEUO-RELATED"/>
    <property type="match status" value="1"/>
</dbReference>
<dbReference type="Proteomes" id="UP001245370">
    <property type="component" value="Unassembled WGS sequence"/>
</dbReference>
<dbReference type="AlphaFoldDB" id="A0A9W6CFR1"/>
<dbReference type="Proteomes" id="UP001144397">
    <property type="component" value="Unassembled WGS sequence"/>
</dbReference>
<dbReference type="InterPro" id="IPR036388">
    <property type="entry name" value="WH-like_DNA-bd_sf"/>
</dbReference>
<protein>
    <submittedName>
        <fullName evidence="8">DNA-binding transcriptional LysR family regulator</fullName>
    </submittedName>
    <submittedName>
        <fullName evidence="7">LysR family transcriptional regulator</fullName>
    </submittedName>
</protein>
<dbReference type="GeneID" id="95761689"/>
<keyword evidence="3" id="KW-0805">Transcription regulation</keyword>
<gene>
    <name evidence="8" type="ORF">GGQ86_001407</name>
    <name evidence="7" type="ORF">XFLAVUS301_08950</name>
</gene>
<dbReference type="Pfam" id="PF03466">
    <property type="entry name" value="LysR_substrate"/>
    <property type="match status" value="1"/>
</dbReference>
<dbReference type="GO" id="GO:0003700">
    <property type="term" value="F:DNA-binding transcription factor activity"/>
    <property type="evidence" value="ECO:0007669"/>
    <property type="project" value="InterPro"/>
</dbReference>
<accession>A0A9W6CFR1</accession>
<keyword evidence="4 8" id="KW-0238">DNA-binding</keyword>
<evidence type="ECO:0000313" key="9">
    <source>
        <dbReference type="Proteomes" id="UP001144397"/>
    </source>
</evidence>
<reference evidence="7" key="1">
    <citation type="submission" date="2022-12" db="EMBL/GenBank/DDBJ databases">
        <title>Reference genome sequencing for broad-spectrum identification of bacterial and archaeal isolates by mass spectrometry.</title>
        <authorList>
            <person name="Sekiguchi Y."/>
            <person name="Tourlousse D.M."/>
        </authorList>
    </citation>
    <scope>NUCLEOTIDE SEQUENCE</scope>
    <source>
        <strain evidence="7">301</strain>
    </source>
</reference>
<evidence type="ECO:0000256" key="2">
    <source>
        <dbReference type="ARBA" id="ARBA00022458"/>
    </source>
</evidence>
<evidence type="ECO:0000256" key="5">
    <source>
        <dbReference type="ARBA" id="ARBA00023163"/>
    </source>
</evidence>
<comment type="caution">
    <text evidence="7">The sequence shown here is derived from an EMBL/GenBank/DDBJ whole genome shotgun (WGS) entry which is preliminary data.</text>
</comment>
<dbReference type="EMBL" id="JAVDPY010000002">
    <property type="protein sequence ID" value="MDR6332943.1"/>
    <property type="molecule type" value="Genomic_DNA"/>
</dbReference>
<evidence type="ECO:0000259" key="6">
    <source>
        <dbReference type="PROSITE" id="PS50931"/>
    </source>
</evidence>
<name>A0A9W6CFR1_XANFL</name>
<reference evidence="8 10" key="2">
    <citation type="submission" date="2023-07" db="EMBL/GenBank/DDBJ databases">
        <title>Genomic Encyclopedia of Type Strains, Phase IV (KMG-IV): sequencing the most valuable type-strain genomes for metagenomic binning, comparative biology and taxonomic classification.</title>
        <authorList>
            <person name="Goeker M."/>
        </authorList>
    </citation>
    <scope>NUCLEOTIDE SEQUENCE [LARGE SCALE GENOMIC DNA]</scope>
    <source>
        <strain evidence="8 10">DSM 338</strain>
    </source>
</reference>
<keyword evidence="5" id="KW-0804">Transcription</keyword>
<evidence type="ECO:0000313" key="7">
    <source>
        <dbReference type="EMBL" id="GLI21221.1"/>
    </source>
</evidence>
<dbReference type="InterPro" id="IPR005119">
    <property type="entry name" value="LysR_subst-bd"/>
</dbReference>
<organism evidence="7 9">
    <name type="scientific">Xanthobacter flavus</name>
    <dbReference type="NCBI Taxonomy" id="281"/>
    <lineage>
        <taxon>Bacteria</taxon>
        <taxon>Pseudomonadati</taxon>
        <taxon>Pseudomonadota</taxon>
        <taxon>Alphaproteobacteria</taxon>
        <taxon>Hyphomicrobiales</taxon>
        <taxon>Xanthobacteraceae</taxon>
        <taxon>Xanthobacter</taxon>
    </lineage>
</organism>
<evidence type="ECO:0000256" key="4">
    <source>
        <dbReference type="ARBA" id="ARBA00023125"/>
    </source>
</evidence>
<proteinExistence type="inferred from homology"/>
<comment type="similarity">
    <text evidence="1">Belongs to the LysR transcriptional regulatory family.</text>
</comment>
<evidence type="ECO:0000313" key="8">
    <source>
        <dbReference type="EMBL" id="MDR6332943.1"/>
    </source>
</evidence>
<dbReference type="InterPro" id="IPR000847">
    <property type="entry name" value="LysR_HTH_N"/>
</dbReference>
<dbReference type="PANTHER" id="PTHR30118:SF15">
    <property type="entry name" value="TRANSCRIPTIONAL REGULATORY PROTEIN"/>
    <property type="match status" value="1"/>
</dbReference>
<dbReference type="EMBL" id="BSDO01000001">
    <property type="protein sequence ID" value="GLI21221.1"/>
    <property type="molecule type" value="Genomic_DNA"/>
</dbReference>
<dbReference type="GO" id="GO:0003677">
    <property type="term" value="F:DNA binding"/>
    <property type="evidence" value="ECO:0007669"/>
    <property type="project" value="UniProtKB-KW"/>
</dbReference>
<feature type="domain" description="HTH lysR-type" evidence="6">
    <location>
        <begin position="6"/>
        <end position="63"/>
    </location>
</feature>
<dbReference type="RefSeq" id="WP_281805699.1">
    <property type="nucleotide sequence ID" value="NZ_BSDO01000001.1"/>
</dbReference>
<dbReference type="PROSITE" id="PS50931">
    <property type="entry name" value="HTH_LYSR"/>
    <property type="match status" value="1"/>
</dbReference>
<keyword evidence="10" id="KW-1185">Reference proteome</keyword>
<dbReference type="PRINTS" id="PR00039">
    <property type="entry name" value="HTHLYSR"/>
</dbReference>
<dbReference type="Pfam" id="PF00126">
    <property type="entry name" value="HTH_1"/>
    <property type="match status" value="1"/>
</dbReference>
<dbReference type="SUPFAM" id="SSF46785">
    <property type="entry name" value="Winged helix' DNA-binding domain"/>
    <property type="match status" value="1"/>
</dbReference>
<evidence type="ECO:0000313" key="10">
    <source>
        <dbReference type="Proteomes" id="UP001245370"/>
    </source>
</evidence>
<evidence type="ECO:0000256" key="3">
    <source>
        <dbReference type="ARBA" id="ARBA00023015"/>
    </source>
</evidence>
<dbReference type="SUPFAM" id="SSF53850">
    <property type="entry name" value="Periplasmic binding protein-like II"/>
    <property type="match status" value="1"/>
</dbReference>
<evidence type="ECO:0000256" key="1">
    <source>
        <dbReference type="ARBA" id="ARBA00009437"/>
    </source>
</evidence>
<dbReference type="InterPro" id="IPR050389">
    <property type="entry name" value="LysR-type_TF"/>
</dbReference>
<dbReference type="Gene3D" id="1.10.10.10">
    <property type="entry name" value="Winged helix-like DNA-binding domain superfamily/Winged helix DNA-binding domain"/>
    <property type="match status" value="1"/>
</dbReference>
<sequence length="303" mass="33023">MDTSRLDLNLLVTLEALLAERNVTRAAARLHLSQPAVSAQLARLRDLFDDPLLVPARRGMTPTVKAVELAGPLRAALDQLRATLEARDFDPATADLTVTIACSDYIQAAVVMPLVVALRARAPGVRVAVRHLLPDLIEQQLASGETDLVLTTPLPTQAHLRAQHLFAETYVLIGRRGHPRLRRGLSIEAYAELEHVIVSPSGGQFRTPVDEGLAALGHRRNVVMSAASFLFIPEIVAASDLVALVPRRLLRDPPARLVMIELPWLAEGFDVDLIWHERTHGHAGQRWLRALIAEVAGAAPSAP</sequence>
<keyword evidence="2" id="KW-0536">Nodulation</keyword>
<dbReference type="InterPro" id="IPR036390">
    <property type="entry name" value="WH_DNA-bd_sf"/>
</dbReference>
<dbReference type="Gene3D" id="3.40.190.10">
    <property type="entry name" value="Periplasmic binding protein-like II"/>
    <property type="match status" value="2"/>
</dbReference>